<comment type="cofactor">
    <cofactor evidence="2">
        <name>Mg(2+)</name>
        <dbReference type="ChEBI" id="CHEBI:18420"/>
    </cofactor>
</comment>
<dbReference type="FunFam" id="1.50.10.130:FF:000001">
    <property type="entry name" value="Isoprene synthase, chloroplastic"/>
    <property type="match status" value="1"/>
</dbReference>
<dbReference type="SFLD" id="SFLDG01019">
    <property type="entry name" value="Terpene_Cyclase_Like_1_C_Termi"/>
    <property type="match status" value="1"/>
</dbReference>
<dbReference type="SUPFAM" id="SSF48239">
    <property type="entry name" value="Terpenoid cyclases/Protein prenyltransferases"/>
    <property type="match status" value="1"/>
</dbReference>
<dbReference type="InterPro" id="IPR034741">
    <property type="entry name" value="Terpene_cyclase-like_1_C"/>
</dbReference>
<feature type="domain" description="Terpene synthase N-terminal" evidence="8">
    <location>
        <begin position="63"/>
        <end position="242"/>
    </location>
</feature>
<evidence type="ECO:0000313" key="10">
    <source>
        <dbReference type="EMBL" id="CAA7022975.1"/>
    </source>
</evidence>
<organism evidence="10 11">
    <name type="scientific">Microthlaspi erraticum</name>
    <dbReference type="NCBI Taxonomy" id="1685480"/>
    <lineage>
        <taxon>Eukaryota</taxon>
        <taxon>Viridiplantae</taxon>
        <taxon>Streptophyta</taxon>
        <taxon>Embryophyta</taxon>
        <taxon>Tracheophyta</taxon>
        <taxon>Spermatophyta</taxon>
        <taxon>Magnoliopsida</taxon>
        <taxon>eudicotyledons</taxon>
        <taxon>Gunneridae</taxon>
        <taxon>Pentapetalae</taxon>
        <taxon>rosids</taxon>
        <taxon>malvids</taxon>
        <taxon>Brassicales</taxon>
        <taxon>Brassicaceae</taxon>
        <taxon>Coluteocarpeae</taxon>
        <taxon>Microthlaspi</taxon>
    </lineage>
</organism>
<evidence type="ECO:0008006" key="12">
    <source>
        <dbReference type="Google" id="ProtNLM"/>
    </source>
</evidence>
<evidence type="ECO:0000256" key="1">
    <source>
        <dbReference type="ARBA" id="ARBA00001936"/>
    </source>
</evidence>
<dbReference type="InterPro" id="IPR005630">
    <property type="entry name" value="Terpene_synthase_metal-bd"/>
</dbReference>
<evidence type="ECO:0000256" key="2">
    <source>
        <dbReference type="ARBA" id="ARBA00001946"/>
    </source>
</evidence>
<dbReference type="GO" id="GO:0016102">
    <property type="term" value="P:diterpenoid biosynthetic process"/>
    <property type="evidence" value="ECO:0007669"/>
    <property type="project" value="InterPro"/>
</dbReference>
<evidence type="ECO:0000259" key="8">
    <source>
        <dbReference type="Pfam" id="PF01397"/>
    </source>
</evidence>
<dbReference type="Pfam" id="PF01397">
    <property type="entry name" value="Terpene_synth"/>
    <property type="match status" value="1"/>
</dbReference>
<evidence type="ECO:0000256" key="6">
    <source>
        <dbReference type="ARBA" id="ARBA00023239"/>
    </source>
</evidence>
<dbReference type="OrthoDB" id="1028907at2759"/>
<keyword evidence="11" id="KW-1185">Reference proteome</keyword>
<reference evidence="10" key="1">
    <citation type="submission" date="2020-01" db="EMBL/GenBank/DDBJ databases">
        <authorList>
            <person name="Mishra B."/>
        </authorList>
    </citation>
    <scope>NUCLEOTIDE SEQUENCE [LARGE SCALE GENOMIC DNA]</scope>
</reference>
<evidence type="ECO:0000313" key="11">
    <source>
        <dbReference type="Proteomes" id="UP000467841"/>
    </source>
</evidence>
<evidence type="ECO:0000256" key="4">
    <source>
        <dbReference type="ARBA" id="ARBA00022842"/>
    </source>
</evidence>
<name>A0A6D2I3W6_9BRAS</name>
<comment type="caution">
    <text evidence="10">The sequence shown here is derived from an EMBL/GenBank/DDBJ whole genome shotgun (WGS) entry which is preliminary data.</text>
</comment>
<evidence type="ECO:0000259" key="9">
    <source>
        <dbReference type="Pfam" id="PF03936"/>
    </source>
</evidence>
<feature type="domain" description="Terpene synthase metal-binding" evidence="9">
    <location>
        <begin position="299"/>
        <end position="539"/>
    </location>
</feature>
<dbReference type="Pfam" id="PF03936">
    <property type="entry name" value="Terpene_synth_C"/>
    <property type="match status" value="1"/>
</dbReference>
<dbReference type="Gene3D" id="1.10.600.10">
    <property type="entry name" value="Farnesyl Diphosphate Synthase"/>
    <property type="match status" value="1"/>
</dbReference>
<protein>
    <recommendedName>
        <fullName evidence="12">Terpenoid synthase 7</fullName>
    </recommendedName>
</protein>
<dbReference type="InterPro" id="IPR008930">
    <property type="entry name" value="Terpenoid_cyclase/PrenylTrfase"/>
</dbReference>
<comment type="similarity">
    <text evidence="7">Belongs to the terpene synthase family. Tpsa subfamily.</text>
</comment>
<comment type="cofactor">
    <cofactor evidence="1">
        <name>Mn(2+)</name>
        <dbReference type="ChEBI" id="CHEBI:29035"/>
    </cofactor>
</comment>
<dbReference type="FunFam" id="1.10.600.10:FF:000007">
    <property type="entry name" value="Isoprene synthase, chloroplastic"/>
    <property type="match status" value="1"/>
</dbReference>
<dbReference type="InterPro" id="IPR008949">
    <property type="entry name" value="Isoprenoid_synthase_dom_sf"/>
</dbReference>
<dbReference type="AlphaFoldDB" id="A0A6D2I3W6"/>
<evidence type="ECO:0000256" key="3">
    <source>
        <dbReference type="ARBA" id="ARBA00022723"/>
    </source>
</evidence>
<dbReference type="InterPro" id="IPR001906">
    <property type="entry name" value="Terpene_synth_N"/>
</dbReference>
<dbReference type="EMBL" id="CACVBM020000754">
    <property type="protein sequence ID" value="CAA7022975.1"/>
    <property type="molecule type" value="Genomic_DNA"/>
</dbReference>
<dbReference type="PANTHER" id="PTHR31225:SF242">
    <property type="entry name" value="TERPENOID SYNTHASE 9"/>
    <property type="match status" value="1"/>
</dbReference>
<keyword evidence="6" id="KW-0456">Lyase</keyword>
<evidence type="ECO:0000256" key="5">
    <source>
        <dbReference type="ARBA" id="ARBA00023211"/>
    </source>
</evidence>
<keyword evidence="3" id="KW-0479">Metal-binding</keyword>
<evidence type="ECO:0000256" key="7">
    <source>
        <dbReference type="ARBA" id="ARBA00038405"/>
    </source>
</evidence>
<dbReference type="GO" id="GO:0000287">
    <property type="term" value="F:magnesium ion binding"/>
    <property type="evidence" value="ECO:0007669"/>
    <property type="project" value="InterPro"/>
</dbReference>
<dbReference type="InterPro" id="IPR036965">
    <property type="entry name" value="Terpene_synth_N_sf"/>
</dbReference>
<dbReference type="CDD" id="cd00684">
    <property type="entry name" value="Terpene_cyclase_plant_C1"/>
    <property type="match status" value="1"/>
</dbReference>
<gene>
    <name evidence="10" type="ORF">MERR_LOCUS10210</name>
</gene>
<accession>A0A6D2I3W6</accession>
<proteinExistence type="inferred from homology"/>
<dbReference type="Proteomes" id="UP000467841">
    <property type="component" value="Unassembled WGS sequence"/>
</dbReference>
<dbReference type="InterPro" id="IPR044814">
    <property type="entry name" value="Terpene_cyclase_plant_C1"/>
</dbReference>
<dbReference type="SFLD" id="SFLDS00005">
    <property type="entry name" value="Isoprenoid_Synthase_Type_I"/>
    <property type="match status" value="1"/>
</dbReference>
<dbReference type="InterPro" id="IPR050148">
    <property type="entry name" value="Terpene_synthase-like"/>
</dbReference>
<dbReference type="GO" id="GO:0010333">
    <property type="term" value="F:terpene synthase activity"/>
    <property type="evidence" value="ECO:0007669"/>
    <property type="project" value="InterPro"/>
</dbReference>
<dbReference type="Gene3D" id="1.50.10.130">
    <property type="entry name" value="Terpene synthase, N-terminal domain"/>
    <property type="match status" value="1"/>
</dbReference>
<dbReference type="PANTHER" id="PTHR31225">
    <property type="entry name" value="OS04G0344100 PROTEIN-RELATED"/>
    <property type="match status" value="1"/>
</dbReference>
<keyword evidence="5" id="KW-0464">Manganese</keyword>
<sequence>MKTITAFGSQLSLPSRTNLFPTSVLGKPAKQLRLKASPPTFPPLYVDAEATNIRNFKKLPPSQWTHFFHSVNDDVSEMSAVEKEIEMLKLNVKEVLMSEPQTMDDEKNKVLLIYLLVSLGLAYHFEDEINGNLLQSFKKIEDMVAGEKDLYTVSILFWVFRTYGHNMSSDVFKRFQGDDVKFKECLVDDAKGILSLYEAANLRTTTDYILDEALSFTSIHLESLVAGGTCPPHLATRIRNALALSQHWNMEILVALEHIPFYENEVDHDEMILKFSKLNLKLLQLHYRQELKIVTKWYKDHDFASNLQPFYRDRIVELHFFVLAMYFEPKFSSARIMLTKFFKVLTILDDTCDRYASLAEAKSLVNSLERWASDDAMGRQPEFLKFVFNFILNAFEEFERELRPEGRSYDVEATIEEFKTLVKANLDFTKWALAGHVPSFEDYMEVGEVEVTVYVTLAGTLMVMGHIASKEAHEWLKSRPKITQILSTKGRLRNDMAGFEDDMSRGNFTTGVNCYMNQYGVTEKKAYMELHKMVAEADKTLNEEMLKKCEVPRQVLKTVINLARMINVTYNVNEGYTFPEVKIYEYITSLFVDEIHV</sequence>
<dbReference type="SUPFAM" id="SSF48576">
    <property type="entry name" value="Terpenoid synthases"/>
    <property type="match status" value="1"/>
</dbReference>
<keyword evidence="4" id="KW-0460">Magnesium</keyword>